<sequence length="69" mass="7924">MTFSERAFQGITKYVGHSCRAGAVFRYTAVRRMTVPVPFLRMRLAENPIRNQSLCQLDAAACIEIRLKY</sequence>
<keyword evidence="1" id="KW-1185">Reference proteome</keyword>
<accession>A0A915HTP6</accession>
<dbReference type="AlphaFoldDB" id="A0A915HTP6"/>
<evidence type="ECO:0000313" key="2">
    <source>
        <dbReference type="WBParaSite" id="nRc.2.0.1.t05134-RA"/>
    </source>
</evidence>
<protein>
    <submittedName>
        <fullName evidence="2">Uncharacterized protein</fullName>
    </submittedName>
</protein>
<organism evidence="1 2">
    <name type="scientific">Romanomermis culicivorax</name>
    <name type="common">Nematode worm</name>
    <dbReference type="NCBI Taxonomy" id="13658"/>
    <lineage>
        <taxon>Eukaryota</taxon>
        <taxon>Metazoa</taxon>
        <taxon>Ecdysozoa</taxon>
        <taxon>Nematoda</taxon>
        <taxon>Enoplea</taxon>
        <taxon>Dorylaimia</taxon>
        <taxon>Mermithida</taxon>
        <taxon>Mermithoidea</taxon>
        <taxon>Mermithidae</taxon>
        <taxon>Romanomermis</taxon>
    </lineage>
</organism>
<dbReference type="WBParaSite" id="nRc.2.0.1.t05134-RA">
    <property type="protein sequence ID" value="nRc.2.0.1.t05134-RA"/>
    <property type="gene ID" value="nRc.2.0.1.g05134"/>
</dbReference>
<evidence type="ECO:0000313" key="1">
    <source>
        <dbReference type="Proteomes" id="UP000887565"/>
    </source>
</evidence>
<proteinExistence type="predicted"/>
<name>A0A915HTP6_ROMCU</name>
<dbReference type="Proteomes" id="UP000887565">
    <property type="component" value="Unplaced"/>
</dbReference>
<reference evidence="2" key="1">
    <citation type="submission" date="2022-11" db="UniProtKB">
        <authorList>
            <consortium name="WormBaseParasite"/>
        </authorList>
    </citation>
    <scope>IDENTIFICATION</scope>
</reference>